<dbReference type="AlphaFoldDB" id="A0A212LKQ6"/>
<name>A0A212LKQ6_9HYPH</name>
<evidence type="ECO:0000313" key="1">
    <source>
        <dbReference type="EMBL" id="SCM77979.1"/>
    </source>
</evidence>
<gene>
    <name evidence="1" type="ORF">KL86PLE_60294</name>
</gene>
<organism evidence="1">
    <name type="scientific">uncultured Pleomorphomonas sp</name>
    <dbReference type="NCBI Taxonomy" id="442121"/>
    <lineage>
        <taxon>Bacteria</taxon>
        <taxon>Pseudomonadati</taxon>
        <taxon>Pseudomonadota</taxon>
        <taxon>Alphaproteobacteria</taxon>
        <taxon>Hyphomicrobiales</taxon>
        <taxon>Pleomorphomonadaceae</taxon>
        <taxon>Pleomorphomonas</taxon>
        <taxon>environmental samples</taxon>
    </lineage>
</organism>
<sequence length="64" mass="7265">MEGVERDCSAQGKETEMFAQAPLNRTYRDSRAVERDTTYVRGFGSEFRERQYVRATGGSRIAGL</sequence>
<reference evidence="1" key="1">
    <citation type="submission" date="2016-08" db="EMBL/GenBank/DDBJ databases">
        <authorList>
            <person name="Seilhamer J.J."/>
        </authorList>
    </citation>
    <scope>NUCLEOTIDE SEQUENCE</scope>
    <source>
        <strain evidence="1">86</strain>
    </source>
</reference>
<accession>A0A212LKQ6</accession>
<proteinExistence type="predicted"/>
<dbReference type="EMBL" id="FMJD01000010">
    <property type="protein sequence ID" value="SCM77979.1"/>
    <property type="molecule type" value="Genomic_DNA"/>
</dbReference>
<protein>
    <submittedName>
        <fullName evidence="1">Uncharacterized protein</fullName>
    </submittedName>
</protein>